<dbReference type="InterPro" id="IPR013549">
    <property type="entry name" value="DUF1731"/>
</dbReference>
<comment type="caution">
    <text evidence="4">The sequence shown here is derived from an EMBL/GenBank/DDBJ whole genome shotgun (WGS) entry which is preliminary data.</text>
</comment>
<feature type="domain" description="NAD-dependent epimerase/dehydratase" evidence="2">
    <location>
        <begin position="3"/>
        <end position="216"/>
    </location>
</feature>
<dbReference type="PANTHER" id="PTHR11092:SF0">
    <property type="entry name" value="EPIMERASE FAMILY PROTEIN SDR39U1"/>
    <property type="match status" value="1"/>
</dbReference>
<dbReference type="EMBL" id="QBKR01000003">
    <property type="protein sequence ID" value="PTX64351.1"/>
    <property type="molecule type" value="Genomic_DNA"/>
</dbReference>
<dbReference type="PANTHER" id="PTHR11092">
    <property type="entry name" value="SUGAR NUCLEOTIDE EPIMERASE RELATED"/>
    <property type="match status" value="1"/>
</dbReference>
<dbReference type="RefSeq" id="WP_108021909.1">
    <property type="nucleotide sequence ID" value="NZ_QBKR01000003.1"/>
</dbReference>
<dbReference type="Pfam" id="PF08338">
    <property type="entry name" value="DUF1731"/>
    <property type="match status" value="1"/>
</dbReference>
<evidence type="ECO:0000259" key="2">
    <source>
        <dbReference type="Pfam" id="PF01370"/>
    </source>
</evidence>
<feature type="domain" description="DUF1731" evidence="3">
    <location>
        <begin position="253"/>
        <end position="298"/>
    </location>
</feature>
<gene>
    <name evidence="4" type="ORF">C8P63_103136</name>
</gene>
<dbReference type="AlphaFoldDB" id="A0A2T6C7P9"/>
<evidence type="ECO:0008006" key="6">
    <source>
        <dbReference type="Google" id="ProtNLM"/>
    </source>
</evidence>
<name>A0A2T6C7P9_9BACL</name>
<protein>
    <recommendedName>
        <fullName evidence="6">TIGR01777 family protein</fullName>
    </recommendedName>
</protein>
<evidence type="ECO:0000313" key="4">
    <source>
        <dbReference type="EMBL" id="PTX64351.1"/>
    </source>
</evidence>
<evidence type="ECO:0000313" key="5">
    <source>
        <dbReference type="Proteomes" id="UP000244240"/>
    </source>
</evidence>
<dbReference type="Gene3D" id="3.40.50.720">
    <property type="entry name" value="NAD(P)-binding Rossmann-like Domain"/>
    <property type="match status" value="1"/>
</dbReference>
<evidence type="ECO:0000259" key="3">
    <source>
        <dbReference type="Pfam" id="PF08338"/>
    </source>
</evidence>
<evidence type="ECO:0000256" key="1">
    <source>
        <dbReference type="ARBA" id="ARBA00009353"/>
    </source>
</evidence>
<dbReference type="InterPro" id="IPR036291">
    <property type="entry name" value="NAD(P)-bd_dom_sf"/>
</dbReference>
<sequence>MRIAMTGSSGLIGSTLVRHLTGTGHEVTRVVRSHTDRKKKGFEIRWSPDRGEIDAAGLEGHEAVIHLAGENIASGRWTRKKKEQILKSRQEGTQLLARTLAGLKHPPKVLLSASAVGYYGNRPPGIKVDEGTPAGNGFLARVSMEWERATRAAVDAGIRVAHMRFGMVLSRKGGALATMLPLFKLGLGGRIGRGRQMMSWIARDEIPHVVDFLLEREDLSGPVNIVAPAPVNNEEFTRTLGRILRRPTPFPLPGPIARVVLGEMAEELLLGGNQTLPKKLLESECRFRWPHLEKALRHELNKEDGHR</sequence>
<reference evidence="4 5" key="1">
    <citation type="submission" date="2018-04" db="EMBL/GenBank/DDBJ databases">
        <title>Genomic Encyclopedia of Archaeal and Bacterial Type Strains, Phase II (KMG-II): from individual species to whole genera.</title>
        <authorList>
            <person name="Goeker M."/>
        </authorList>
    </citation>
    <scope>NUCLEOTIDE SEQUENCE [LARGE SCALE GENOMIC DNA]</scope>
    <source>
        <strain evidence="4 5">DSM 45787</strain>
    </source>
</reference>
<dbReference type="NCBIfam" id="TIGR01777">
    <property type="entry name" value="yfcH"/>
    <property type="match status" value="1"/>
</dbReference>
<dbReference type="Pfam" id="PF01370">
    <property type="entry name" value="Epimerase"/>
    <property type="match status" value="1"/>
</dbReference>
<dbReference type="SUPFAM" id="SSF51735">
    <property type="entry name" value="NAD(P)-binding Rossmann-fold domains"/>
    <property type="match status" value="1"/>
</dbReference>
<dbReference type="InterPro" id="IPR010099">
    <property type="entry name" value="SDR39U1"/>
</dbReference>
<comment type="similarity">
    <text evidence="1">Belongs to the NAD(P)-dependent epimerase/dehydratase family. SDR39U1 subfamily.</text>
</comment>
<dbReference type="OrthoDB" id="9801773at2"/>
<dbReference type="InterPro" id="IPR001509">
    <property type="entry name" value="Epimerase_deHydtase"/>
</dbReference>
<keyword evidence="5" id="KW-1185">Reference proteome</keyword>
<organism evidence="4 5">
    <name type="scientific">Melghirimyces profundicolus</name>
    <dbReference type="NCBI Taxonomy" id="1242148"/>
    <lineage>
        <taxon>Bacteria</taxon>
        <taxon>Bacillati</taxon>
        <taxon>Bacillota</taxon>
        <taxon>Bacilli</taxon>
        <taxon>Bacillales</taxon>
        <taxon>Thermoactinomycetaceae</taxon>
        <taxon>Melghirimyces</taxon>
    </lineage>
</organism>
<proteinExistence type="inferred from homology"/>
<accession>A0A2T6C7P9</accession>
<dbReference type="Proteomes" id="UP000244240">
    <property type="component" value="Unassembled WGS sequence"/>
</dbReference>